<reference evidence="4" key="1">
    <citation type="journal article" date="2019" name="Int. J. Syst. Evol. Microbiol.">
        <title>The Global Catalogue of Microorganisms (GCM) 10K type strain sequencing project: providing services to taxonomists for standard genome sequencing and annotation.</title>
        <authorList>
            <consortium name="The Broad Institute Genomics Platform"/>
            <consortium name="The Broad Institute Genome Sequencing Center for Infectious Disease"/>
            <person name="Wu L."/>
            <person name="Ma J."/>
        </authorList>
    </citation>
    <scope>NUCLEOTIDE SEQUENCE [LARGE SCALE GENOMIC DNA]</scope>
    <source>
        <strain evidence="4">JCM 10696</strain>
    </source>
</reference>
<dbReference type="RefSeq" id="WP_344240939.1">
    <property type="nucleotide sequence ID" value="NZ_BAAAHH010000010.1"/>
</dbReference>
<dbReference type="InterPro" id="IPR036724">
    <property type="entry name" value="Cobalamin-bd_sf"/>
</dbReference>
<dbReference type="Pfam" id="PF13411">
    <property type="entry name" value="MerR_1"/>
    <property type="match status" value="1"/>
</dbReference>
<dbReference type="InterPro" id="IPR009061">
    <property type="entry name" value="DNA-bd_dom_put_sf"/>
</dbReference>
<dbReference type="InterPro" id="IPR003759">
    <property type="entry name" value="Cbl-bd_cap"/>
</dbReference>
<dbReference type="InterPro" id="IPR000551">
    <property type="entry name" value="MerR-type_HTH_dom"/>
</dbReference>
<accession>A0ABP4BG92</accession>
<keyword evidence="1" id="KW-0238">DNA-binding</keyword>
<dbReference type="Pfam" id="PF02607">
    <property type="entry name" value="B12-binding_2"/>
    <property type="match status" value="1"/>
</dbReference>
<name>A0ABP4BG92_9ACTN</name>
<evidence type="ECO:0000313" key="4">
    <source>
        <dbReference type="Proteomes" id="UP001500665"/>
    </source>
</evidence>
<evidence type="ECO:0000256" key="1">
    <source>
        <dbReference type="ARBA" id="ARBA00023125"/>
    </source>
</evidence>
<dbReference type="InterPro" id="IPR047057">
    <property type="entry name" value="MerR_fam"/>
</dbReference>
<dbReference type="EMBL" id="BAAAHH010000010">
    <property type="protein sequence ID" value="GAA0950647.1"/>
    <property type="molecule type" value="Genomic_DNA"/>
</dbReference>
<evidence type="ECO:0000259" key="2">
    <source>
        <dbReference type="PROSITE" id="PS50937"/>
    </source>
</evidence>
<dbReference type="Gene3D" id="1.10.1240.10">
    <property type="entry name" value="Methionine synthase domain"/>
    <property type="match status" value="1"/>
</dbReference>
<dbReference type="CDD" id="cd01104">
    <property type="entry name" value="HTH_MlrA-CarA"/>
    <property type="match status" value="1"/>
</dbReference>
<dbReference type="SMART" id="SM00422">
    <property type="entry name" value="HTH_MERR"/>
    <property type="match status" value="1"/>
</dbReference>
<dbReference type="Gene3D" id="3.40.50.280">
    <property type="entry name" value="Cobalamin-binding domain"/>
    <property type="match status" value="1"/>
</dbReference>
<dbReference type="Gene3D" id="1.10.1660.10">
    <property type="match status" value="1"/>
</dbReference>
<dbReference type="PROSITE" id="PS50937">
    <property type="entry name" value="HTH_MERR_2"/>
    <property type="match status" value="1"/>
</dbReference>
<organism evidence="3 4">
    <name type="scientific">Actinocorallia libanotica</name>
    <dbReference type="NCBI Taxonomy" id="46162"/>
    <lineage>
        <taxon>Bacteria</taxon>
        <taxon>Bacillati</taxon>
        <taxon>Actinomycetota</taxon>
        <taxon>Actinomycetes</taxon>
        <taxon>Streptosporangiales</taxon>
        <taxon>Thermomonosporaceae</taxon>
        <taxon>Actinocorallia</taxon>
    </lineage>
</organism>
<feature type="domain" description="HTH merR-type" evidence="2">
    <location>
        <begin position="5"/>
        <end position="74"/>
    </location>
</feature>
<dbReference type="PANTHER" id="PTHR30204:SF97">
    <property type="entry name" value="MERR FAMILY REGULATORY PROTEIN"/>
    <property type="match status" value="1"/>
</dbReference>
<sequence length="302" mass="31549">METPGLSVGAVARRLGVSASTLRTWDRRYGIGPSRRSEGSHRRYDASDVARLEVMHRLILQGAPPGEAARVALGGEAGREEAREPRAHGAGGNRLALSTAPARTRGLARAVMALNGPVVTGTVREAVARDGVVRAWEELISPVLRSIGERYAATGEAVEIEHFLSNAALAVLAEVTAPPPHTQTRPVLLACAPEEQHSLPAYALGAALAERGIAGRMLGARVPEKALRDAVERIGPGAVFVWSQMPYTGDTGVLARVPGGRPAPRVIAGGPGWARPLPEGVRFAASLPEAVEAVAEALGMPG</sequence>
<dbReference type="InterPro" id="IPR036594">
    <property type="entry name" value="Meth_synthase_dom"/>
</dbReference>
<proteinExistence type="predicted"/>
<gene>
    <name evidence="3" type="ORF">GCM10009550_29380</name>
</gene>
<dbReference type="SUPFAM" id="SSF52242">
    <property type="entry name" value="Cobalamin (vitamin B12)-binding domain"/>
    <property type="match status" value="1"/>
</dbReference>
<keyword evidence="4" id="KW-1185">Reference proteome</keyword>
<protein>
    <submittedName>
        <fullName evidence="3">MerR family transcriptional regulator</fullName>
    </submittedName>
</protein>
<dbReference type="PANTHER" id="PTHR30204">
    <property type="entry name" value="REDOX-CYCLING DRUG-SENSING TRANSCRIPTIONAL ACTIVATOR SOXR"/>
    <property type="match status" value="1"/>
</dbReference>
<dbReference type="Proteomes" id="UP001500665">
    <property type="component" value="Unassembled WGS sequence"/>
</dbReference>
<evidence type="ECO:0000313" key="3">
    <source>
        <dbReference type="EMBL" id="GAA0950647.1"/>
    </source>
</evidence>
<comment type="caution">
    <text evidence="3">The sequence shown here is derived from an EMBL/GenBank/DDBJ whole genome shotgun (WGS) entry which is preliminary data.</text>
</comment>
<dbReference type="SUPFAM" id="SSF46955">
    <property type="entry name" value="Putative DNA-binding domain"/>
    <property type="match status" value="1"/>
</dbReference>